<feature type="region of interest" description="Disordered" evidence="1">
    <location>
        <begin position="41"/>
        <end position="77"/>
    </location>
</feature>
<evidence type="ECO:0000256" key="1">
    <source>
        <dbReference type="SAM" id="MobiDB-lite"/>
    </source>
</evidence>
<proteinExistence type="predicted"/>
<dbReference type="Proteomes" id="UP001479436">
    <property type="component" value="Unassembled WGS sequence"/>
</dbReference>
<sequence>MSTPSNNSNNPRAIIPNTPIANVNANLHPVVKESDRAIDDAPSVVFANESEPSEQNSQKKSDLPSYMFNQHMGRKGK</sequence>
<reference evidence="2 3" key="1">
    <citation type="submission" date="2023-04" db="EMBL/GenBank/DDBJ databases">
        <title>Genome of Basidiobolus ranarum AG-B5.</title>
        <authorList>
            <person name="Stajich J.E."/>
            <person name="Carter-House D."/>
            <person name="Gryganskyi A."/>
        </authorList>
    </citation>
    <scope>NUCLEOTIDE SEQUENCE [LARGE SCALE GENOMIC DNA]</scope>
    <source>
        <strain evidence="2 3">AG-B5</strain>
    </source>
</reference>
<organism evidence="2 3">
    <name type="scientific">Basidiobolus ranarum</name>
    <dbReference type="NCBI Taxonomy" id="34480"/>
    <lineage>
        <taxon>Eukaryota</taxon>
        <taxon>Fungi</taxon>
        <taxon>Fungi incertae sedis</taxon>
        <taxon>Zoopagomycota</taxon>
        <taxon>Entomophthoromycotina</taxon>
        <taxon>Basidiobolomycetes</taxon>
        <taxon>Basidiobolales</taxon>
        <taxon>Basidiobolaceae</taxon>
        <taxon>Basidiobolus</taxon>
    </lineage>
</organism>
<evidence type="ECO:0000313" key="3">
    <source>
        <dbReference type="Proteomes" id="UP001479436"/>
    </source>
</evidence>
<dbReference type="EMBL" id="JASJQH010001432">
    <property type="protein sequence ID" value="KAK9761346.1"/>
    <property type="molecule type" value="Genomic_DNA"/>
</dbReference>
<accession>A0ABR2WIK4</accession>
<comment type="caution">
    <text evidence="2">The sequence shown here is derived from an EMBL/GenBank/DDBJ whole genome shotgun (WGS) entry which is preliminary data.</text>
</comment>
<keyword evidence="3" id="KW-1185">Reference proteome</keyword>
<name>A0ABR2WIK4_9FUNG</name>
<gene>
    <name evidence="2" type="ORF">K7432_013822</name>
</gene>
<protein>
    <submittedName>
        <fullName evidence="2">Uncharacterized protein</fullName>
    </submittedName>
</protein>
<evidence type="ECO:0000313" key="2">
    <source>
        <dbReference type="EMBL" id="KAK9761346.1"/>
    </source>
</evidence>